<reference evidence="1" key="1">
    <citation type="submission" date="2021-06" db="EMBL/GenBank/DDBJ databases">
        <authorList>
            <person name="Kallberg Y."/>
            <person name="Tangrot J."/>
            <person name="Rosling A."/>
        </authorList>
    </citation>
    <scope>NUCLEOTIDE SEQUENCE</scope>
    <source>
        <strain evidence="1">CL551</strain>
    </source>
</reference>
<name>A0A9N9GVY6_9GLOM</name>
<accession>A0A9N9GVY6</accession>
<proteinExistence type="predicted"/>
<dbReference type="EMBL" id="CAJVPV010008315">
    <property type="protein sequence ID" value="CAG8629156.1"/>
    <property type="molecule type" value="Genomic_DNA"/>
</dbReference>
<protein>
    <submittedName>
        <fullName evidence="1">14018_t:CDS:1</fullName>
    </submittedName>
</protein>
<dbReference type="Proteomes" id="UP000789342">
    <property type="component" value="Unassembled WGS sequence"/>
</dbReference>
<evidence type="ECO:0000313" key="2">
    <source>
        <dbReference type="Proteomes" id="UP000789342"/>
    </source>
</evidence>
<organism evidence="1 2">
    <name type="scientific">Acaulospora morrowiae</name>
    <dbReference type="NCBI Taxonomy" id="94023"/>
    <lineage>
        <taxon>Eukaryota</taxon>
        <taxon>Fungi</taxon>
        <taxon>Fungi incertae sedis</taxon>
        <taxon>Mucoromycota</taxon>
        <taxon>Glomeromycotina</taxon>
        <taxon>Glomeromycetes</taxon>
        <taxon>Diversisporales</taxon>
        <taxon>Acaulosporaceae</taxon>
        <taxon>Acaulospora</taxon>
    </lineage>
</organism>
<feature type="non-terminal residue" evidence="1">
    <location>
        <position position="84"/>
    </location>
</feature>
<gene>
    <name evidence="1" type="ORF">AMORRO_LOCUS9007</name>
</gene>
<keyword evidence="2" id="KW-1185">Reference proteome</keyword>
<dbReference type="AlphaFoldDB" id="A0A9N9GVY6"/>
<evidence type="ECO:0000313" key="1">
    <source>
        <dbReference type="EMBL" id="CAG8629156.1"/>
    </source>
</evidence>
<comment type="caution">
    <text evidence="1">The sequence shown here is derived from an EMBL/GenBank/DDBJ whole genome shotgun (WGS) entry which is preliminary data.</text>
</comment>
<sequence length="84" mass="9771">MPTDRPDACLEKMNSTLSRHFCITKWRVILHPTFHDPGAEHFLVIYRCHDAIFLFCRIFHAVGEQWTMIPPPDISMPSTFGNVE</sequence>